<dbReference type="Gene3D" id="1.10.8.60">
    <property type="match status" value="1"/>
</dbReference>
<feature type="domain" description="ATPase AAA-type core" evidence="2">
    <location>
        <begin position="1"/>
        <end position="131"/>
    </location>
</feature>
<dbReference type="EMBL" id="HG670712">
    <property type="protein sequence ID" value="CDI77641.1"/>
    <property type="molecule type" value="Genomic_DNA"/>
</dbReference>
<dbReference type="Proteomes" id="UP000018050">
    <property type="component" value="Unassembled WGS sequence"/>
</dbReference>
<name>U6GBL2_EIMAC</name>
<protein>
    <submittedName>
        <fullName evidence="3">p60 katanin, putative</fullName>
    </submittedName>
</protein>
<dbReference type="GO" id="GO:0016887">
    <property type="term" value="F:ATP hydrolysis activity"/>
    <property type="evidence" value="ECO:0007669"/>
    <property type="project" value="InterPro"/>
</dbReference>
<keyword evidence="4" id="KW-1185">Reference proteome</keyword>
<dbReference type="VEuPathDB" id="ToxoDB:EAH_00025870"/>
<sequence length="193" mass="21067">MLAYAVASTPGVCLFRCSPATLTSKWRGESEKLVRTLFTVARARAPSVLFFDEADALCSKRGSHDEHEASKRFKAELLQQIDGLHQEKANSARPDNAEAPSSLGSSNMRRSPHVVVIAATNAPCLCREAAMQPVRRLLKGLSPGVTQETIECTIAKQSIGAEEFESALQNTRPSVSVDAALRFFEWDEAFGSR</sequence>
<dbReference type="AlphaFoldDB" id="U6GBL2"/>
<dbReference type="PANTHER" id="PTHR23074:SF19">
    <property type="entry name" value="KATANIN P60 ATPASE-CONTAINING SUBUNIT A1"/>
    <property type="match status" value="1"/>
</dbReference>
<dbReference type="InterPro" id="IPR027417">
    <property type="entry name" value="P-loop_NTPase"/>
</dbReference>
<dbReference type="RefSeq" id="XP_013252040.1">
    <property type="nucleotide sequence ID" value="XM_013396586.1"/>
</dbReference>
<dbReference type="Gene3D" id="3.40.50.300">
    <property type="entry name" value="P-loop containing nucleotide triphosphate hydrolases"/>
    <property type="match status" value="1"/>
</dbReference>
<dbReference type="GeneID" id="25270657"/>
<evidence type="ECO:0000313" key="3">
    <source>
        <dbReference type="EMBL" id="CDI77641.1"/>
    </source>
</evidence>
<dbReference type="GO" id="GO:0005524">
    <property type="term" value="F:ATP binding"/>
    <property type="evidence" value="ECO:0007669"/>
    <property type="project" value="InterPro"/>
</dbReference>
<dbReference type="InterPro" id="IPR003959">
    <property type="entry name" value="ATPase_AAA_core"/>
</dbReference>
<proteinExistence type="predicted"/>
<reference evidence="3" key="1">
    <citation type="submission" date="2013-10" db="EMBL/GenBank/DDBJ databases">
        <title>Genomic analysis of the causative agents of coccidiosis in chickens.</title>
        <authorList>
            <person name="Reid A.J."/>
            <person name="Blake D."/>
            <person name="Billington K."/>
            <person name="Browne H."/>
            <person name="Dunn M."/>
            <person name="Hung S."/>
            <person name="Kawahara F."/>
            <person name="Miranda-Saavedra D."/>
            <person name="Mourier T."/>
            <person name="Nagra H."/>
            <person name="Otto T.D."/>
            <person name="Rawlings N."/>
            <person name="Sanchez A."/>
            <person name="Sanders M."/>
            <person name="Subramaniam C."/>
            <person name="Tay Y."/>
            <person name="Dear P."/>
            <person name="Doerig C."/>
            <person name="Gruber A."/>
            <person name="Parkinson J."/>
            <person name="Shirley M."/>
            <person name="Wan K.L."/>
            <person name="Berriman M."/>
            <person name="Tomley F."/>
            <person name="Pain A."/>
        </authorList>
    </citation>
    <scope>NUCLEOTIDE SEQUENCE</scope>
    <source>
        <strain evidence="3">Houghton</strain>
    </source>
</reference>
<organism evidence="3 4">
    <name type="scientific">Eimeria acervulina</name>
    <name type="common">Coccidian parasite</name>
    <dbReference type="NCBI Taxonomy" id="5801"/>
    <lineage>
        <taxon>Eukaryota</taxon>
        <taxon>Sar</taxon>
        <taxon>Alveolata</taxon>
        <taxon>Apicomplexa</taxon>
        <taxon>Conoidasida</taxon>
        <taxon>Coccidia</taxon>
        <taxon>Eucoccidiorida</taxon>
        <taxon>Eimeriorina</taxon>
        <taxon>Eimeriidae</taxon>
        <taxon>Eimeria</taxon>
    </lineage>
</organism>
<dbReference type="OrthoDB" id="354409at2759"/>
<accession>U6GBL2</accession>
<evidence type="ECO:0000259" key="2">
    <source>
        <dbReference type="Pfam" id="PF00004"/>
    </source>
</evidence>
<dbReference type="InterPro" id="IPR050304">
    <property type="entry name" value="MT-severing_AAA_ATPase"/>
</dbReference>
<evidence type="ECO:0000256" key="1">
    <source>
        <dbReference type="SAM" id="MobiDB-lite"/>
    </source>
</evidence>
<dbReference type="Pfam" id="PF00004">
    <property type="entry name" value="AAA"/>
    <property type="match status" value="1"/>
</dbReference>
<reference evidence="3" key="2">
    <citation type="submission" date="2013-10" db="EMBL/GenBank/DDBJ databases">
        <authorList>
            <person name="Aslett M."/>
        </authorList>
    </citation>
    <scope>NUCLEOTIDE SEQUENCE</scope>
    <source>
        <strain evidence="3">Houghton</strain>
    </source>
</reference>
<dbReference type="PANTHER" id="PTHR23074">
    <property type="entry name" value="AAA DOMAIN-CONTAINING"/>
    <property type="match status" value="1"/>
</dbReference>
<dbReference type="SUPFAM" id="SSF52540">
    <property type="entry name" value="P-loop containing nucleoside triphosphate hydrolases"/>
    <property type="match status" value="1"/>
</dbReference>
<evidence type="ECO:0000313" key="4">
    <source>
        <dbReference type="Proteomes" id="UP000018050"/>
    </source>
</evidence>
<feature type="region of interest" description="Disordered" evidence="1">
    <location>
        <begin position="87"/>
        <end position="107"/>
    </location>
</feature>
<gene>
    <name evidence="3" type="ORF">EAH_00025870</name>
</gene>